<name>A0A8S3SD59_MYTED</name>
<sequence>MPSKKITPQASDVTKLAFFDGQMYHDEVPVESSPPFEVFTSLIAFLSKFPSKPTLYLYSRMCDDDIQLRADEQELQQFHHLVIRPVTSIFNPLSQYCQDLDVLKVHALLEEESRGTYKVNYIITEVGRIVELQYDNKVSINLGDYKLLKKFRVHDEKLSLPSHALVSI</sequence>
<dbReference type="Proteomes" id="UP000683360">
    <property type="component" value="Unassembled WGS sequence"/>
</dbReference>
<proteinExistence type="predicted"/>
<protein>
    <submittedName>
        <fullName evidence="1">Uncharacterized protein</fullName>
    </submittedName>
</protein>
<organism evidence="1 2">
    <name type="scientific">Mytilus edulis</name>
    <name type="common">Blue mussel</name>
    <dbReference type="NCBI Taxonomy" id="6550"/>
    <lineage>
        <taxon>Eukaryota</taxon>
        <taxon>Metazoa</taxon>
        <taxon>Spiralia</taxon>
        <taxon>Lophotrochozoa</taxon>
        <taxon>Mollusca</taxon>
        <taxon>Bivalvia</taxon>
        <taxon>Autobranchia</taxon>
        <taxon>Pteriomorphia</taxon>
        <taxon>Mytilida</taxon>
        <taxon>Mytiloidea</taxon>
        <taxon>Mytilidae</taxon>
        <taxon>Mytilinae</taxon>
        <taxon>Mytilus</taxon>
    </lineage>
</organism>
<dbReference type="EMBL" id="CAJPWZ010001503">
    <property type="protein sequence ID" value="CAG2217136.1"/>
    <property type="molecule type" value="Genomic_DNA"/>
</dbReference>
<gene>
    <name evidence="1" type="ORF">MEDL_30828</name>
</gene>
<evidence type="ECO:0000313" key="2">
    <source>
        <dbReference type="Proteomes" id="UP000683360"/>
    </source>
</evidence>
<keyword evidence="2" id="KW-1185">Reference proteome</keyword>
<dbReference type="AlphaFoldDB" id="A0A8S3SD59"/>
<evidence type="ECO:0000313" key="1">
    <source>
        <dbReference type="EMBL" id="CAG2217136.1"/>
    </source>
</evidence>
<accession>A0A8S3SD59</accession>
<comment type="caution">
    <text evidence="1">The sequence shown here is derived from an EMBL/GenBank/DDBJ whole genome shotgun (WGS) entry which is preliminary data.</text>
</comment>
<dbReference type="OrthoDB" id="6105396at2759"/>
<reference evidence="1" key="1">
    <citation type="submission" date="2021-03" db="EMBL/GenBank/DDBJ databases">
        <authorList>
            <person name="Bekaert M."/>
        </authorList>
    </citation>
    <scope>NUCLEOTIDE SEQUENCE</scope>
</reference>